<evidence type="ECO:0000256" key="1">
    <source>
        <dbReference type="SAM" id="SignalP"/>
    </source>
</evidence>
<dbReference type="EMBL" id="JAKKPZ010000286">
    <property type="protein sequence ID" value="KAI1697123.1"/>
    <property type="molecule type" value="Genomic_DNA"/>
</dbReference>
<accession>A0AAD4MJS3</accession>
<dbReference type="Proteomes" id="UP001201812">
    <property type="component" value="Unassembled WGS sequence"/>
</dbReference>
<reference evidence="2" key="1">
    <citation type="submission" date="2022-01" db="EMBL/GenBank/DDBJ databases">
        <title>Genome Sequence Resource for Two Populations of Ditylenchus destructor, the Migratory Endoparasitic Phytonematode.</title>
        <authorList>
            <person name="Zhang H."/>
            <person name="Lin R."/>
            <person name="Xie B."/>
        </authorList>
    </citation>
    <scope>NUCLEOTIDE SEQUENCE</scope>
    <source>
        <strain evidence="2">BazhouSP</strain>
    </source>
</reference>
<keyword evidence="1" id="KW-0732">Signal</keyword>
<organism evidence="2 3">
    <name type="scientific">Ditylenchus destructor</name>
    <dbReference type="NCBI Taxonomy" id="166010"/>
    <lineage>
        <taxon>Eukaryota</taxon>
        <taxon>Metazoa</taxon>
        <taxon>Ecdysozoa</taxon>
        <taxon>Nematoda</taxon>
        <taxon>Chromadorea</taxon>
        <taxon>Rhabditida</taxon>
        <taxon>Tylenchina</taxon>
        <taxon>Tylenchomorpha</taxon>
        <taxon>Sphaerularioidea</taxon>
        <taxon>Anguinidae</taxon>
        <taxon>Anguininae</taxon>
        <taxon>Ditylenchus</taxon>
    </lineage>
</organism>
<keyword evidence="3" id="KW-1185">Reference proteome</keyword>
<name>A0AAD4MJS3_9BILA</name>
<evidence type="ECO:0000313" key="2">
    <source>
        <dbReference type="EMBL" id="KAI1697123.1"/>
    </source>
</evidence>
<protein>
    <submittedName>
        <fullName evidence="2">Uncharacterized protein</fullName>
    </submittedName>
</protein>
<comment type="caution">
    <text evidence="2">The sequence shown here is derived from an EMBL/GenBank/DDBJ whole genome shotgun (WGS) entry which is preliminary data.</text>
</comment>
<gene>
    <name evidence="2" type="ORF">DdX_18686</name>
</gene>
<sequence length="152" mass="17643">MTSLVCVSISFLLFFFLRETHGAGTFLIQFTGTITKEKKEKRDVKVYDPFVPRDWQTSEYIESNAGKGTEVTLYKDLGGVQKKVARTRVNWIGGKYKLEAEVPENEKNGDYKLIVDSPFSPEYRDVHYTFKLSDEDKNSFTRTWNTTLYEKV</sequence>
<feature type="signal peptide" evidence="1">
    <location>
        <begin position="1"/>
        <end position="22"/>
    </location>
</feature>
<feature type="chain" id="PRO_5042061635" evidence="1">
    <location>
        <begin position="23"/>
        <end position="152"/>
    </location>
</feature>
<proteinExistence type="predicted"/>
<evidence type="ECO:0000313" key="3">
    <source>
        <dbReference type="Proteomes" id="UP001201812"/>
    </source>
</evidence>
<dbReference type="AlphaFoldDB" id="A0AAD4MJS3"/>